<evidence type="ECO:0000256" key="4">
    <source>
        <dbReference type="ARBA" id="ARBA00022840"/>
    </source>
</evidence>
<dbReference type="PANTHER" id="PTHR42753:SF2">
    <property type="entry name" value="PROLINE--TRNA LIGASE"/>
    <property type="match status" value="1"/>
</dbReference>
<feature type="domain" description="Anticodon-binding" evidence="9">
    <location>
        <begin position="298"/>
        <end position="387"/>
    </location>
</feature>
<evidence type="ECO:0000256" key="7">
    <source>
        <dbReference type="NCBIfam" id="TIGR00409"/>
    </source>
</evidence>
<evidence type="ECO:0000256" key="3">
    <source>
        <dbReference type="ARBA" id="ARBA00022741"/>
    </source>
</evidence>
<dbReference type="InterPro" id="IPR044140">
    <property type="entry name" value="ProRS_anticodon_short"/>
</dbReference>
<dbReference type="GO" id="GO:0004827">
    <property type="term" value="F:proline-tRNA ligase activity"/>
    <property type="evidence" value="ECO:0007669"/>
    <property type="project" value="UniProtKB-UniRule"/>
</dbReference>
<dbReference type="CDD" id="cd00861">
    <property type="entry name" value="ProRS_anticodon_short"/>
    <property type="match status" value="1"/>
</dbReference>
<dbReference type="InterPro" id="IPR050062">
    <property type="entry name" value="Pro-tRNA_synthetase"/>
</dbReference>
<keyword evidence="6" id="KW-0030">Aminoacyl-tRNA synthetase</keyword>
<dbReference type="Proteomes" id="UP000615026">
    <property type="component" value="Unassembled WGS sequence"/>
</dbReference>
<dbReference type="AlphaFoldDB" id="A0A929FD88"/>
<dbReference type="EMBL" id="JADEXP010000566">
    <property type="protein sequence ID" value="MBE9070867.1"/>
    <property type="molecule type" value="Genomic_DNA"/>
</dbReference>
<dbReference type="EC" id="6.1.1.15" evidence="7"/>
<comment type="caution">
    <text evidence="11">The sequence shown here is derived from an EMBL/GenBank/DDBJ whole genome shotgun (WGS) entry which is preliminary data.</text>
</comment>
<dbReference type="SUPFAM" id="SSF55826">
    <property type="entry name" value="YbaK/ProRS associated domain"/>
    <property type="match status" value="1"/>
</dbReference>
<gene>
    <name evidence="11" type="primary">proS</name>
    <name evidence="11" type="ORF">IQ260_29970</name>
</gene>
<dbReference type="GO" id="GO:0002161">
    <property type="term" value="F:aminoacyl-tRNA deacylase activity"/>
    <property type="evidence" value="ECO:0007669"/>
    <property type="project" value="InterPro"/>
</dbReference>
<keyword evidence="2 11" id="KW-0436">Ligase</keyword>
<evidence type="ECO:0000259" key="10">
    <source>
        <dbReference type="Pfam" id="PF04073"/>
    </source>
</evidence>
<dbReference type="InterPro" id="IPR004154">
    <property type="entry name" value="Anticodon-bd"/>
</dbReference>
<dbReference type="NCBIfam" id="TIGR00409">
    <property type="entry name" value="proS_fam_II"/>
    <property type="match status" value="1"/>
</dbReference>
<dbReference type="SUPFAM" id="SSF52954">
    <property type="entry name" value="Class II aaRS ABD-related"/>
    <property type="match status" value="1"/>
</dbReference>
<dbReference type="InterPro" id="IPR007214">
    <property type="entry name" value="YbaK/aa-tRNA-synth-assoc-dom"/>
</dbReference>
<dbReference type="Gene3D" id="3.90.960.10">
    <property type="entry name" value="YbaK/aminoacyl-tRNA synthetase-associated domain"/>
    <property type="match status" value="1"/>
</dbReference>
<dbReference type="RefSeq" id="WP_193996701.1">
    <property type="nucleotide sequence ID" value="NZ_JADEXP010000566.1"/>
</dbReference>
<name>A0A929FD88_LEPEC</name>
<protein>
    <recommendedName>
        <fullName evidence="7">Proline--tRNA ligase</fullName>
        <ecNumber evidence="7">6.1.1.15</ecNumber>
    </recommendedName>
</protein>
<proteinExistence type="predicted"/>
<dbReference type="PANTHER" id="PTHR42753">
    <property type="entry name" value="MITOCHONDRIAL RIBOSOME PROTEIN L39/PROLYL-TRNA LIGASE FAMILY MEMBER"/>
    <property type="match status" value="1"/>
</dbReference>
<keyword evidence="12" id="KW-1185">Reference proteome</keyword>
<dbReference type="Pfam" id="PF04073">
    <property type="entry name" value="tRNA_edit"/>
    <property type="match status" value="1"/>
</dbReference>
<dbReference type="CDD" id="cd04334">
    <property type="entry name" value="ProRS-INS"/>
    <property type="match status" value="1"/>
</dbReference>
<sequence length="394" mass="42959">YKRQEFMVLADAGEDEVLYTEDGQYAANVEKAVSLPADAVPSEFSEYKKLETPNTATIETMATFLDCSPTQIVKNVLYQAVYDNDQTVLVLINIRGDQDVNETKLQNALTNMAADYDASTLLSLEVPDPETQAKWAAKPLPLGYIAPNIADDYIQKQKNVAPKFLRLVDKTAVDLKNFATGANEKGYHVVGANWGDPFTLPKTVVDIREATAGDRAVHDPSQTIQTARGIEIGHIFQLGTKYSKAMGATYTDEGGKSQPLVMGCYGIGVSRLAQAAVEQSYDKNGIIWPVAIAPYHAVVVVPNIKDADQMAAAEKLYEDLNAAGVETLLDDRKERAGVKFKDSELIGIPFRVVTGRSLKEGKVEAVKRADGESVELPLDQVVNTVKQWVDAAVS</sequence>
<reference evidence="11" key="1">
    <citation type="submission" date="2020-10" db="EMBL/GenBank/DDBJ databases">
        <authorList>
            <person name="Castelo-Branco R."/>
            <person name="Eusebio N."/>
            <person name="Adriana R."/>
            <person name="Vieira A."/>
            <person name="Brugerolle De Fraissinette N."/>
            <person name="Rezende De Castro R."/>
            <person name="Schneider M.P."/>
            <person name="Vasconcelos V."/>
            <person name="Leao P.N."/>
        </authorList>
    </citation>
    <scope>NUCLEOTIDE SEQUENCE</scope>
    <source>
        <strain evidence="11">LEGE 11479</strain>
    </source>
</reference>
<dbReference type="Gene3D" id="3.40.50.800">
    <property type="entry name" value="Anticodon-binding domain"/>
    <property type="match status" value="1"/>
</dbReference>
<keyword evidence="5" id="KW-0648">Protein biosynthesis</keyword>
<dbReference type="InterPro" id="IPR002314">
    <property type="entry name" value="aa-tRNA-synt_IIb"/>
</dbReference>
<accession>A0A929FD88</accession>
<dbReference type="InterPro" id="IPR036754">
    <property type="entry name" value="YbaK/aa-tRNA-synt-asso_dom_sf"/>
</dbReference>
<dbReference type="Pfam" id="PF00587">
    <property type="entry name" value="tRNA-synt_2b"/>
    <property type="match status" value="1"/>
</dbReference>
<evidence type="ECO:0000313" key="12">
    <source>
        <dbReference type="Proteomes" id="UP000615026"/>
    </source>
</evidence>
<feature type="non-terminal residue" evidence="11">
    <location>
        <position position="1"/>
    </location>
</feature>
<evidence type="ECO:0000256" key="2">
    <source>
        <dbReference type="ARBA" id="ARBA00022598"/>
    </source>
</evidence>
<dbReference type="FunFam" id="3.40.50.800:FF:000011">
    <property type="entry name" value="Proline--tRNA ligase"/>
    <property type="match status" value="1"/>
</dbReference>
<dbReference type="SUPFAM" id="SSF55681">
    <property type="entry name" value="Class II aaRS and biotin synthetases"/>
    <property type="match status" value="1"/>
</dbReference>
<feature type="domain" description="Aminoacyl-tRNA synthetase class II (G/ P/ S/T)" evidence="8">
    <location>
        <begin position="211"/>
        <end position="279"/>
    </location>
</feature>
<evidence type="ECO:0000256" key="6">
    <source>
        <dbReference type="ARBA" id="ARBA00023146"/>
    </source>
</evidence>
<dbReference type="Pfam" id="PF03129">
    <property type="entry name" value="HGTP_anticodon"/>
    <property type="match status" value="1"/>
</dbReference>
<organism evidence="11 12">
    <name type="scientific">Leptolyngbya cf. ectocarpi LEGE 11479</name>
    <dbReference type="NCBI Taxonomy" id="1828722"/>
    <lineage>
        <taxon>Bacteria</taxon>
        <taxon>Bacillati</taxon>
        <taxon>Cyanobacteriota</taxon>
        <taxon>Cyanophyceae</taxon>
        <taxon>Leptolyngbyales</taxon>
        <taxon>Leptolyngbyaceae</taxon>
        <taxon>Leptolyngbya group</taxon>
        <taxon>Leptolyngbya</taxon>
    </lineage>
</organism>
<keyword evidence="3" id="KW-0547">Nucleotide-binding</keyword>
<evidence type="ECO:0000256" key="5">
    <source>
        <dbReference type="ARBA" id="ARBA00022917"/>
    </source>
</evidence>
<feature type="domain" description="YbaK/aminoacyl-tRNA synthetase-associated" evidence="10">
    <location>
        <begin position="52"/>
        <end position="114"/>
    </location>
</feature>
<keyword evidence="1" id="KW-0963">Cytoplasm</keyword>
<evidence type="ECO:0000313" key="11">
    <source>
        <dbReference type="EMBL" id="MBE9070867.1"/>
    </source>
</evidence>
<dbReference type="GO" id="GO:0005829">
    <property type="term" value="C:cytosol"/>
    <property type="evidence" value="ECO:0007669"/>
    <property type="project" value="TreeGrafter"/>
</dbReference>
<dbReference type="GO" id="GO:0006433">
    <property type="term" value="P:prolyl-tRNA aminoacylation"/>
    <property type="evidence" value="ECO:0007669"/>
    <property type="project" value="UniProtKB-UniRule"/>
</dbReference>
<evidence type="ECO:0000259" key="9">
    <source>
        <dbReference type="Pfam" id="PF03129"/>
    </source>
</evidence>
<dbReference type="InterPro" id="IPR045864">
    <property type="entry name" value="aa-tRNA-synth_II/BPL/LPL"/>
</dbReference>
<dbReference type="InterPro" id="IPR004500">
    <property type="entry name" value="Pro-tRNA-synth_IIa_bac-type"/>
</dbReference>
<dbReference type="InterPro" id="IPR036621">
    <property type="entry name" value="Anticodon-bd_dom_sf"/>
</dbReference>
<evidence type="ECO:0000259" key="8">
    <source>
        <dbReference type="Pfam" id="PF00587"/>
    </source>
</evidence>
<evidence type="ECO:0000256" key="1">
    <source>
        <dbReference type="ARBA" id="ARBA00022490"/>
    </source>
</evidence>
<keyword evidence="4" id="KW-0067">ATP-binding</keyword>
<dbReference type="GO" id="GO:0005524">
    <property type="term" value="F:ATP binding"/>
    <property type="evidence" value="ECO:0007669"/>
    <property type="project" value="UniProtKB-KW"/>
</dbReference>